<protein>
    <submittedName>
        <fullName evidence="2">Kynurenine formamidase</fullName>
    </submittedName>
</protein>
<dbReference type="EMBL" id="KE747810">
    <property type="protein sequence ID" value="RMZ67566.1"/>
    <property type="molecule type" value="Genomic_DNA"/>
</dbReference>
<sequence length="136" mass="14216">MSSKERKKFDNLNIMAAEYKNTNVNELAKQAEQDLNSHSAKHGHEVGDSTLESGIDTGNVEPHFAGASVKYGSSASGSGNNREIPPDEGGSLKPQNGQPTKAADFAHGGVGAPEARDQTFAATHGGDDGVRGNVRN</sequence>
<keyword evidence="3" id="KW-1185">Reference proteome</keyword>
<reference evidence="2 3" key="1">
    <citation type="journal article" date="2014" name="PLoS ONE">
        <title>De novo Genome Assembly of the Fungal Plant Pathogen Pyrenophora semeniperda.</title>
        <authorList>
            <person name="Soliai M.M."/>
            <person name="Meyer S.E."/>
            <person name="Udall J.A."/>
            <person name="Elzinga D.E."/>
            <person name="Hermansen R.A."/>
            <person name="Bodily P.M."/>
            <person name="Hart A.A."/>
            <person name="Coleman C.E."/>
        </authorList>
    </citation>
    <scope>NUCLEOTIDE SEQUENCE [LARGE SCALE GENOMIC DNA]</scope>
    <source>
        <strain evidence="2 3">CCB06</strain>
        <tissue evidence="2">Mycelium</tissue>
    </source>
</reference>
<dbReference type="OrthoDB" id="3359339at2759"/>
<feature type="compositionally biased region" description="Polar residues" evidence="1">
    <location>
        <begin position="71"/>
        <end position="81"/>
    </location>
</feature>
<gene>
    <name evidence="2" type="ORF">GMOD_00001509</name>
</gene>
<organism evidence="2 3">
    <name type="scientific">Pyrenophora seminiperda CCB06</name>
    <dbReference type="NCBI Taxonomy" id="1302712"/>
    <lineage>
        <taxon>Eukaryota</taxon>
        <taxon>Fungi</taxon>
        <taxon>Dikarya</taxon>
        <taxon>Ascomycota</taxon>
        <taxon>Pezizomycotina</taxon>
        <taxon>Dothideomycetes</taxon>
        <taxon>Pleosporomycetidae</taxon>
        <taxon>Pleosporales</taxon>
        <taxon>Pleosporineae</taxon>
        <taxon>Pleosporaceae</taxon>
        <taxon>Pyrenophora</taxon>
    </lineage>
</organism>
<name>A0A3M7LZD7_9PLEO</name>
<evidence type="ECO:0000256" key="1">
    <source>
        <dbReference type="SAM" id="MobiDB-lite"/>
    </source>
</evidence>
<evidence type="ECO:0000313" key="2">
    <source>
        <dbReference type="EMBL" id="RMZ67566.1"/>
    </source>
</evidence>
<feature type="region of interest" description="Disordered" evidence="1">
    <location>
        <begin position="27"/>
        <end position="136"/>
    </location>
</feature>
<evidence type="ECO:0000313" key="3">
    <source>
        <dbReference type="Proteomes" id="UP000265663"/>
    </source>
</evidence>
<accession>A0A3M7LZD7</accession>
<proteinExistence type="predicted"/>
<dbReference type="Proteomes" id="UP000265663">
    <property type="component" value="Unassembled WGS sequence"/>
</dbReference>
<dbReference type="AlphaFoldDB" id="A0A3M7LZD7"/>